<gene>
    <name evidence="8" type="ORF">FAZ78_14180</name>
</gene>
<dbReference type="PANTHER" id="PTHR32322">
    <property type="entry name" value="INNER MEMBRANE TRANSPORTER"/>
    <property type="match status" value="1"/>
</dbReference>
<keyword evidence="3 6" id="KW-0812">Transmembrane</keyword>
<feature type="transmembrane region" description="Helical" evidence="6">
    <location>
        <begin position="38"/>
        <end position="55"/>
    </location>
</feature>
<dbReference type="PANTHER" id="PTHR32322:SF2">
    <property type="entry name" value="EAMA DOMAIN-CONTAINING PROTEIN"/>
    <property type="match status" value="1"/>
</dbReference>
<feature type="transmembrane region" description="Helical" evidence="6">
    <location>
        <begin position="241"/>
        <end position="259"/>
    </location>
</feature>
<organism evidence="8 9">
    <name type="scientific">Cereibacter changlensis</name>
    <dbReference type="NCBI Taxonomy" id="402884"/>
    <lineage>
        <taxon>Bacteria</taxon>
        <taxon>Pseudomonadati</taxon>
        <taxon>Pseudomonadota</taxon>
        <taxon>Alphaproteobacteria</taxon>
        <taxon>Rhodobacterales</taxon>
        <taxon>Paracoccaceae</taxon>
        <taxon>Cereibacter</taxon>
    </lineage>
</organism>
<comment type="similarity">
    <text evidence="2">Belongs to the EamA transporter family.</text>
</comment>
<evidence type="ECO:0000313" key="9">
    <source>
        <dbReference type="Proteomes" id="UP000306340"/>
    </source>
</evidence>
<evidence type="ECO:0000256" key="1">
    <source>
        <dbReference type="ARBA" id="ARBA00004141"/>
    </source>
</evidence>
<comment type="caution">
    <text evidence="8">The sequence shown here is derived from an EMBL/GenBank/DDBJ whole genome shotgun (WGS) entry which is preliminary data.</text>
</comment>
<evidence type="ECO:0000256" key="3">
    <source>
        <dbReference type="ARBA" id="ARBA00022692"/>
    </source>
</evidence>
<evidence type="ECO:0000256" key="4">
    <source>
        <dbReference type="ARBA" id="ARBA00022989"/>
    </source>
</evidence>
<evidence type="ECO:0000313" key="8">
    <source>
        <dbReference type="EMBL" id="TKA95949.1"/>
    </source>
</evidence>
<feature type="transmembrane region" description="Helical" evidence="6">
    <location>
        <begin position="209"/>
        <end position="229"/>
    </location>
</feature>
<dbReference type="InterPro" id="IPR037185">
    <property type="entry name" value="EmrE-like"/>
</dbReference>
<dbReference type="EMBL" id="SWAU01000135">
    <property type="protein sequence ID" value="TKA95949.1"/>
    <property type="molecule type" value="Genomic_DNA"/>
</dbReference>
<feature type="transmembrane region" description="Helical" evidence="6">
    <location>
        <begin position="265"/>
        <end position="284"/>
    </location>
</feature>
<evidence type="ECO:0000256" key="6">
    <source>
        <dbReference type="SAM" id="Phobius"/>
    </source>
</evidence>
<evidence type="ECO:0000259" key="7">
    <source>
        <dbReference type="Pfam" id="PF00892"/>
    </source>
</evidence>
<feature type="transmembrane region" description="Helical" evidence="6">
    <location>
        <begin position="176"/>
        <end position="197"/>
    </location>
</feature>
<protein>
    <submittedName>
        <fullName evidence="8">DMT family transporter</fullName>
    </submittedName>
</protein>
<feature type="transmembrane region" description="Helical" evidence="6">
    <location>
        <begin position="67"/>
        <end position="86"/>
    </location>
</feature>
<feature type="transmembrane region" description="Helical" evidence="6">
    <location>
        <begin position="147"/>
        <end position="167"/>
    </location>
</feature>
<reference evidence="8 9" key="1">
    <citation type="submission" date="2019-04" db="EMBL/GenBank/DDBJ databases">
        <title>Crypto-aerobic microbial life in anoxic (sulfidic) marine sediments.</title>
        <authorList>
            <person name="Bhattacharya S."/>
            <person name="Roy C."/>
            <person name="Mondal N."/>
            <person name="Sarkar J."/>
            <person name="Mandal S."/>
            <person name="Rameez M.J."/>
            <person name="Ghosh W."/>
        </authorList>
    </citation>
    <scope>NUCLEOTIDE SEQUENCE [LARGE SCALE GENOMIC DNA]</scope>
    <source>
        <strain evidence="8 9">SBBC</strain>
    </source>
</reference>
<keyword evidence="5 6" id="KW-0472">Membrane</keyword>
<dbReference type="GO" id="GO:0016020">
    <property type="term" value="C:membrane"/>
    <property type="evidence" value="ECO:0007669"/>
    <property type="project" value="UniProtKB-SubCell"/>
</dbReference>
<feature type="domain" description="EamA" evidence="7">
    <location>
        <begin position="149"/>
        <end position="281"/>
    </location>
</feature>
<dbReference type="SUPFAM" id="SSF103481">
    <property type="entry name" value="Multidrug resistance efflux transporter EmrE"/>
    <property type="match status" value="2"/>
</dbReference>
<dbReference type="Gene3D" id="1.10.3730.20">
    <property type="match status" value="1"/>
</dbReference>
<keyword evidence="4 6" id="KW-1133">Transmembrane helix</keyword>
<dbReference type="Pfam" id="PF00892">
    <property type="entry name" value="EamA"/>
    <property type="match status" value="2"/>
</dbReference>
<dbReference type="InterPro" id="IPR050638">
    <property type="entry name" value="AA-Vitamin_Transporters"/>
</dbReference>
<name>A0A4U0YYD2_9RHOB</name>
<feature type="transmembrane region" description="Helical" evidence="6">
    <location>
        <begin position="92"/>
        <end position="114"/>
    </location>
</feature>
<evidence type="ECO:0000256" key="2">
    <source>
        <dbReference type="ARBA" id="ARBA00007362"/>
    </source>
</evidence>
<sequence length="290" mass="30499">MDLRSIGMGLAFAFMWSSAFTSARMIVADAPPLTALALRFLVSGLIGIALAAALGQSARLSKASWRGVVIFGICQNALYLGFNFVAMQWVEASLAAIVASTMPLLVALAGWLIFGERVRPLGVFGLLLGMSGVALIMGTRLSGGVEVLGLVFCGIGVLALTFATLAVRGASAGGNVLMVVGLQMLVGSAVLAVVAALTEPWQVTWSARLFWAFAYTTLVPGLMATWIWFMLVARIGAVRAATFHFLNPFFGVLVAWALLGERLGIWDVVGVVIVALGILAVQWAKVPGRA</sequence>
<comment type="subcellular location">
    <subcellularLocation>
        <location evidence="1">Membrane</location>
        <topology evidence="1">Multi-pass membrane protein</topology>
    </subcellularLocation>
</comment>
<dbReference type="RefSeq" id="WP_136793176.1">
    <property type="nucleotide sequence ID" value="NZ_SWAU01000135.1"/>
</dbReference>
<dbReference type="InterPro" id="IPR000620">
    <property type="entry name" value="EamA_dom"/>
</dbReference>
<proteinExistence type="inferred from homology"/>
<feature type="transmembrane region" description="Helical" evidence="6">
    <location>
        <begin position="121"/>
        <end position="141"/>
    </location>
</feature>
<evidence type="ECO:0000256" key="5">
    <source>
        <dbReference type="ARBA" id="ARBA00023136"/>
    </source>
</evidence>
<dbReference type="Proteomes" id="UP000306340">
    <property type="component" value="Unassembled WGS sequence"/>
</dbReference>
<feature type="domain" description="EamA" evidence="7">
    <location>
        <begin position="6"/>
        <end position="137"/>
    </location>
</feature>
<accession>A0A4U0YYD2</accession>
<dbReference type="AlphaFoldDB" id="A0A4U0YYD2"/>